<dbReference type="Pfam" id="PF00144">
    <property type="entry name" value="Beta-lactamase"/>
    <property type="match status" value="1"/>
</dbReference>
<proteinExistence type="predicted"/>
<accession>A0A853DBG7</accession>
<dbReference type="AlphaFoldDB" id="A0A853DBG7"/>
<comment type="caution">
    <text evidence="2">The sequence shown here is derived from an EMBL/GenBank/DDBJ whole genome shotgun (WGS) entry which is preliminary data.</text>
</comment>
<protein>
    <submittedName>
        <fullName evidence="2">CubicO group peptidase (Beta-lactamase class C family)</fullName>
    </submittedName>
</protein>
<dbReference type="RefSeq" id="WP_179481160.1">
    <property type="nucleotide sequence ID" value="NZ_JACCFW010000001.1"/>
</dbReference>
<organism evidence="2 3">
    <name type="scientific">Allobranchiibius huperziae</name>
    <dbReference type="NCBI Taxonomy" id="1874116"/>
    <lineage>
        <taxon>Bacteria</taxon>
        <taxon>Bacillati</taxon>
        <taxon>Actinomycetota</taxon>
        <taxon>Actinomycetes</taxon>
        <taxon>Micrococcales</taxon>
        <taxon>Dermacoccaceae</taxon>
        <taxon>Allobranchiibius</taxon>
    </lineage>
</organism>
<dbReference type="InterPro" id="IPR012338">
    <property type="entry name" value="Beta-lactam/transpept-like"/>
</dbReference>
<feature type="domain" description="Beta-lactamase-related" evidence="1">
    <location>
        <begin position="16"/>
        <end position="335"/>
    </location>
</feature>
<dbReference type="SUPFAM" id="SSF56601">
    <property type="entry name" value="beta-lactamase/transpeptidase-like"/>
    <property type="match status" value="1"/>
</dbReference>
<dbReference type="InterPro" id="IPR001466">
    <property type="entry name" value="Beta-lactam-related"/>
</dbReference>
<sequence length="463" mass="49880">MTTLKEVESWLGDHLPELIARYDVPAAAVAVGVGGESIDAAAGVLNLSSGVTATPDSVFQIGSITKVWTATLVMQLVEQGEVELDAPVRRYLPDFRVADAAASAAMTVRQLLSHTAGFEGDIFTDTGPGDDSLEKYVAGLDDVEQLFEPGERFSYNNAGYCVLGRLVEKLRGATYDECLRSRLFEPLDLRHAATDAGRAILLRPAVGHVLPTPEAEQQPAPVWNLPRSNAPAGSILAMRARDLLAFAQLHLNAGRAADGTQVLRGETVDAMQERQVQLPRLRVMGDAWGLGWEIYDTPAGPVIGHDGTTLGQASFLRMVPATGVAVVLLTNGGQPFPLYRDVVGHLLAGLGETQLPPLPAPPQHPRRVDASRYTGTYASRIADVVVEQDDDGRIWREVRPKGDLADMGEAPQRSELVDWEDGMLIAKDAEHGLHMPHAFVDEDGAGRARFLHIGRVVPRAPTG</sequence>
<reference evidence="2 3" key="1">
    <citation type="submission" date="2020-07" db="EMBL/GenBank/DDBJ databases">
        <title>Sequencing the genomes of 1000 actinobacteria strains.</title>
        <authorList>
            <person name="Klenk H.-P."/>
        </authorList>
    </citation>
    <scope>NUCLEOTIDE SEQUENCE [LARGE SCALE GENOMIC DNA]</scope>
    <source>
        <strain evidence="2 3">DSM 29531</strain>
    </source>
</reference>
<name>A0A853DBG7_9MICO</name>
<evidence type="ECO:0000259" key="1">
    <source>
        <dbReference type="Pfam" id="PF00144"/>
    </source>
</evidence>
<evidence type="ECO:0000313" key="3">
    <source>
        <dbReference type="Proteomes" id="UP000571817"/>
    </source>
</evidence>
<dbReference type="PANTHER" id="PTHR46825:SF9">
    <property type="entry name" value="BETA-LACTAMASE-RELATED DOMAIN-CONTAINING PROTEIN"/>
    <property type="match status" value="1"/>
</dbReference>
<dbReference type="Gene3D" id="3.40.710.10">
    <property type="entry name" value="DD-peptidase/beta-lactamase superfamily"/>
    <property type="match status" value="1"/>
</dbReference>
<dbReference type="InterPro" id="IPR050491">
    <property type="entry name" value="AmpC-like"/>
</dbReference>
<evidence type="ECO:0000313" key="2">
    <source>
        <dbReference type="EMBL" id="NYJ74906.1"/>
    </source>
</evidence>
<dbReference type="Proteomes" id="UP000571817">
    <property type="component" value="Unassembled WGS sequence"/>
</dbReference>
<dbReference type="PANTHER" id="PTHR46825">
    <property type="entry name" value="D-ALANYL-D-ALANINE-CARBOXYPEPTIDASE/ENDOPEPTIDASE AMPH"/>
    <property type="match status" value="1"/>
</dbReference>
<dbReference type="EMBL" id="JACCFW010000001">
    <property type="protein sequence ID" value="NYJ74906.1"/>
    <property type="molecule type" value="Genomic_DNA"/>
</dbReference>
<gene>
    <name evidence="2" type="ORF">HNR15_001869</name>
</gene>
<keyword evidence="3" id="KW-1185">Reference proteome</keyword>